<dbReference type="SMART" id="SM00100">
    <property type="entry name" value="cNMP"/>
    <property type="match status" value="1"/>
</dbReference>
<dbReference type="OrthoDB" id="2021138at2759"/>
<dbReference type="EMBL" id="QOIP01000005">
    <property type="protein sequence ID" value="RLU22254.1"/>
    <property type="molecule type" value="Genomic_DNA"/>
</dbReference>
<reference evidence="3 4" key="1">
    <citation type="journal article" date="2018" name="Genome Res.">
        <title>The genomic architecture and molecular evolution of ant odorant receptors.</title>
        <authorList>
            <person name="McKenzie S.K."/>
            <person name="Kronauer D.J.C."/>
        </authorList>
    </citation>
    <scope>NUCLEOTIDE SEQUENCE [LARGE SCALE GENOMIC DNA]</scope>
    <source>
        <strain evidence="3">Clonal line C1</strain>
    </source>
</reference>
<dbReference type="GO" id="GO:0035725">
    <property type="term" value="P:sodium ion transmembrane transport"/>
    <property type="evidence" value="ECO:0007669"/>
    <property type="project" value="TreeGrafter"/>
</dbReference>
<dbReference type="InterPro" id="IPR014710">
    <property type="entry name" value="RmlC-like_jellyroll"/>
</dbReference>
<name>A0A3L8DP94_OOCBI</name>
<evidence type="ECO:0000313" key="4">
    <source>
        <dbReference type="Proteomes" id="UP000279307"/>
    </source>
</evidence>
<evidence type="ECO:0000313" key="3">
    <source>
        <dbReference type="EMBL" id="RLU22254.1"/>
    </source>
</evidence>
<dbReference type="Pfam" id="PF00027">
    <property type="entry name" value="cNMP_binding"/>
    <property type="match status" value="1"/>
</dbReference>
<organism evidence="3 4">
    <name type="scientific">Ooceraea biroi</name>
    <name type="common">Clonal raider ant</name>
    <name type="synonym">Cerapachys biroi</name>
    <dbReference type="NCBI Taxonomy" id="2015173"/>
    <lineage>
        <taxon>Eukaryota</taxon>
        <taxon>Metazoa</taxon>
        <taxon>Ecdysozoa</taxon>
        <taxon>Arthropoda</taxon>
        <taxon>Hexapoda</taxon>
        <taxon>Insecta</taxon>
        <taxon>Pterygota</taxon>
        <taxon>Neoptera</taxon>
        <taxon>Endopterygota</taxon>
        <taxon>Hymenoptera</taxon>
        <taxon>Apocrita</taxon>
        <taxon>Aculeata</taxon>
        <taxon>Formicoidea</taxon>
        <taxon>Formicidae</taxon>
        <taxon>Dorylinae</taxon>
        <taxon>Ooceraea</taxon>
    </lineage>
</organism>
<dbReference type="Gene3D" id="2.60.120.10">
    <property type="entry name" value="Jelly Rolls"/>
    <property type="match status" value="1"/>
</dbReference>
<sequence length="529" mass="62573">MLRVEHDCEIITEHEDIVFLSIYSFYEKMFNALRRFMMASTRNPGARKHLRSRVSIVAEKRRHLRNYKHIIHPFSMFRHCWDFTMILTMMLLLLTVPYYAVFEARKRLYYWTALKNSLLLFCCIDIVINFMTGYFDKSQNIVVMEPKKIMNRYVRQGTFLPDLFGSLITDTAFFKVGEEYRFIQEMASLICVFRVFSLNFYMSKIADEYDISLATYEICVIVFWILLALHWQSCLYWLVPITTTSFYWPGRPADNFWLHEFGLWEQSKVKQYLSCLVRAVSVFLSAGYLRSKPETEEDLTLVVILQVLGILTIWILTARVKLFFKGVNSSRIRYQGNIAELKQYMRTRQLSHSQQSRIVSYYEFRFQRQYFRETEILNTLSGQMRQEIRMHACRKLVENVTFFNNLPLSLLSRIVALLKSEIFLTNDVIVRANQLGDCMYFIATGTVAIYTSSGKEVCHLEDGAHFGEIALVMPDERRVASVVAIETCELYRLDRGNFVRTIHPYPMLWERIKKIAIERHEKTIILNMQ</sequence>
<protein>
    <recommendedName>
        <fullName evidence="2">Cyclic nucleotide-binding domain-containing protein</fullName>
    </recommendedName>
</protein>
<dbReference type="CDD" id="cd00038">
    <property type="entry name" value="CAP_ED"/>
    <property type="match status" value="1"/>
</dbReference>
<dbReference type="InterPro" id="IPR018490">
    <property type="entry name" value="cNMP-bd_dom_sf"/>
</dbReference>
<dbReference type="SUPFAM" id="SSF81324">
    <property type="entry name" value="Voltage-gated potassium channels"/>
    <property type="match status" value="1"/>
</dbReference>
<dbReference type="Gene3D" id="1.10.287.70">
    <property type="match status" value="1"/>
</dbReference>
<dbReference type="InterPro" id="IPR000595">
    <property type="entry name" value="cNMP-bd_dom"/>
</dbReference>
<dbReference type="GO" id="GO:0098855">
    <property type="term" value="C:HCN channel complex"/>
    <property type="evidence" value="ECO:0007669"/>
    <property type="project" value="TreeGrafter"/>
</dbReference>
<keyword evidence="1" id="KW-0812">Transmembrane</keyword>
<proteinExistence type="predicted"/>
<dbReference type="SUPFAM" id="SSF51206">
    <property type="entry name" value="cAMP-binding domain-like"/>
    <property type="match status" value="1"/>
</dbReference>
<accession>A0A3L8DP94</accession>
<dbReference type="PANTHER" id="PTHR45689:SF14">
    <property type="entry name" value="CYCLIC NUCLEOTIDE-GATED CATION CHANNEL SUBUNIT A-LIKE PROTEIN"/>
    <property type="match status" value="1"/>
</dbReference>
<dbReference type="GO" id="GO:0003254">
    <property type="term" value="P:regulation of membrane depolarization"/>
    <property type="evidence" value="ECO:0007669"/>
    <property type="project" value="TreeGrafter"/>
</dbReference>
<feature type="transmembrane region" description="Helical" evidence="1">
    <location>
        <begin position="301"/>
        <end position="324"/>
    </location>
</feature>
<feature type="transmembrane region" description="Helical" evidence="1">
    <location>
        <begin position="83"/>
        <end position="101"/>
    </location>
</feature>
<dbReference type="Proteomes" id="UP000279307">
    <property type="component" value="Chromosome 5"/>
</dbReference>
<dbReference type="Gene3D" id="1.10.287.630">
    <property type="entry name" value="Helix hairpin bin"/>
    <property type="match status" value="1"/>
</dbReference>
<gene>
    <name evidence="3" type="ORF">DMN91_004532</name>
</gene>
<dbReference type="GO" id="GO:0005249">
    <property type="term" value="F:voltage-gated potassium channel activity"/>
    <property type="evidence" value="ECO:0007669"/>
    <property type="project" value="TreeGrafter"/>
</dbReference>
<dbReference type="AlphaFoldDB" id="A0A3L8DP94"/>
<comment type="caution">
    <text evidence="3">The sequence shown here is derived from an EMBL/GenBank/DDBJ whole genome shotgun (WGS) entry which is preliminary data.</text>
</comment>
<keyword evidence="1" id="KW-1133">Transmembrane helix</keyword>
<dbReference type="PROSITE" id="PS50042">
    <property type="entry name" value="CNMP_BINDING_3"/>
    <property type="match status" value="1"/>
</dbReference>
<keyword evidence="1" id="KW-0472">Membrane</keyword>
<feature type="transmembrane region" description="Helical" evidence="1">
    <location>
        <begin position="213"/>
        <end position="239"/>
    </location>
</feature>
<feature type="domain" description="Cyclic nucleotide-binding" evidence="2">
    <location>
        <begin position="402"/>
        <end position="519"/>
    </location>
</feature>
<evidence type="ECO:0000256" key="1">
    <source>
        <dbReference type="SAM" id="Phobius"/>
    </source>
</evidence>
<evidence type="ECO:0000259" key="2">
    <source>
        <dbReference type="PROSITE" id="PS50042"/>
    </source>
</evidence>
<feature type="transmembrane region" description="Helical" evidence="1">
    <location>
        <begin position="113"/>
        <end position="135"/>
    </location>
</feature>
<dbReference type="PANTHER" id="PTHR45689">
    <property type="entry name" value="I[[H]] CHANNEL, ISOFORM E"/>
    <property type="match status" value="1"/>
</dbReference>
<feature type="transmembrane region" description="Helical" evidence="1">
    <location>
        <begin position="182"/>
        <end position="201"/>
    </location>
</feature>
<dbReference type="InterPro" id="IPR051413">
    <property type="entry name" value="K/Na_HCN_channel"/>
</dbReference>